<comment type="similarity">
    <text evidence="2">Belongs to the EMC10 family.</text>
</comment>
<evidence type="ECO:0000313" key="12">
    <source>
        <dbReference type="Proteomes" id="UP000276133"/>
    </source>
</evidence>
<keyword evidence="7 9" id="KW-1133">Transmembrane helix</keyword>
<evidence type="ECO:0000256" key="7">
    <source>
        <dbReference type="ARBA" id="ARBA00022989"/>
    </source>
</evidence>
<evidence type="ECO:0000256" key="9">
    <source>
        <dbReference type="SAM" id="Phobius"/>
    </source>
</evidence>
<dbReference type="PANTHER" id="PTHR21397">
    <property type="entry name" value="CHROMATIN COMPLEXES SUBUNIT BAP18-RELATED"/>
    <property type="match status" value="1"/>
</dbReference>
<evidence type="ECO:0000313" key="11">
    <source>
        <dbReference type="EMBL" id="RNA35474.1"/>
    </source>
</evidence>
<dbReference type="OrthoDB" id="1894652at2759"/>
<dbReference type="Pfam" id="PF21203">
    <property type="entry name" value="ECM10"/>
    <property type="match status" value="1"/>
</dbReference>
<comment type="caution">
    <text evidence="11">The sequence shown here is derived from an EMBL/GenBank/DDBJ whole genome shotgun (WGS) entry which is preliminary data.</text>
</comment>
<accession>A0A3M7SHW9</accession>
<dbReference type="PANTHER" id="PTHR21397:SF4">
    <property type="entry name" value="ER MEMBRANE PROTEIN COMPLEX SUBUNIT 10"/>
    <property type="match status" value="1"/>
</dbReference>
<feature type="transmembrane region" description="Helical" evidence="9">
    <location>
        <begin position="218"/>
        <end position="235"/>
    </location>
</feature>
<keyword evidence="5 10" id="KW-0732">Signal</keyword>
<feature type="chain" id="PRO_5018333375" description="ER membrane protein complex subunit 10" evidence="10">
    <location>
        <begin position="21"/>
        <end position="246"/>
    </location>
</feature>
<dbReference type="Proteomes" id="UP000276133">
    <property type="component" value="Unassembled WGS sequence"/>
</dbReference>
<gene>
    <name evidence="11" type="ORF">BpHYR1_013032</name>
</gene>
<dbReference type="GO" id="GO:0005789">
    <property type="term" value="C:endoplasmic reticulum membrane"/>
    <property type="evidence" value="ECO:0007669"/>
    <property type="project" value="UniProtKB-SubCell"/>
</dbReference>
<protein>
    <recommendedName>
        <fullName evidence="3">ER membrane protein complex subunit 10</fullName>
    </recommendedName>
</protein>
<proteinExistence type="inferred from homology"/>
<evidence type="ECO:0000256" key="8">
    <source>
        <dbReference type="ARBA" id="ARBA00023136"/>
    </source>
</evidence>
<dbReference type="EMBL" id="REGN01001322">
    <property type="protein sequence ID" value="RNA35474.1"/>
    <property type="molecule type" value="Genomic_DNA"/>
</dbReference>
<evidence type="ECO:0000256" key="6">
    <source>
        <dbReference type="ARBA" id="ARBA00022824"/>
    </source>
</evidence>
<evidence type="ECO:0000256" key="10">
    <source>
        <dbReference type="SAM" id="SignalP"/>
    </source>
</evidence>
<evidence type="ECO:0000256" key="5">
    <source>
        <dbReference type="ARBA" id="ARBA00022729"/>
    </source>
</evidence>
<reference evidence="11 12" key="1">
    <citation type="journal article" date="2018" name="Sci. Rep.">
        <title>Genomic signatures of local adaptation to the degree of environmental predictability in rotifers.</title>
        <authorList>
            <person name="Franch-Gras L."/>
            <person name="Hahn C."/>
            <person name="Garcia-Roger E.M."/>
            <person name="Carmona M.J."/>
            <person name="Serra M."/>
            <person name="Gomez A."/>
        </authorList>
    </citation>
    <scope>NUCLEOTIDE SEQUENCE [LARGE SCALE GENOMIC DNA]</scope>
    <source>
        <strain evidence="11">HYR1</strain>
    </source>
</reference>
<name>A0A3M7SHW9_BRAPC</name>
<organism evidence="11 12">
    <name type="scientific">Brachionus plicatilis</name>
    <name type="common">Marine rotifer</name>
    <name type="synonym">Brachionus muelleri</name>
    <dbReference type="NCBI Taxonomy" id="10195"/>
    <lineage>
        <taxon>Eukaryota</taxon>
        <taxon>Metazoa</taxon>
        <taxon>Spiralia</taxon>
        <taxon>Gnathifera</taxon>
        <taxon>Rotifera</taxon>
        <taxon>Eurotatoria</taxon>
        <taxon>Monogononta</taxon>
        <taxon>Pseudotrocha</taxon>
        <taxon>Ploima</taxon>
        <taxon>Brachionidae</taxon>
        <taxon>Brachionus</taxon>
    </lineage>
</organism>
<evidence type="ECO:0000256" key="1">
    <source>
        <dbReference type="ARBA" id="ARBA00004115"/>
    </source>
</evidence>
<keyword evidence="4 9" id="KW-0812">Transmembrane</keyword>
<dbReference type="STRING" id="10195.A0A3M7SHW9"/>
<keyword evidence="6" id="KW-0256">Endoplasmic reticulum</keyword>
<dbReference type="CDD" id="cd22209">
    <property type="entry name" value="EMC10"/>
    <property type="match status" value="1"/>
</dbReference>
<dbReference type="AlphaFoldDB" id="A0A3M7SHW9"/>
<evidence type="ECO:0000256" key="3">
    <source>
        <dbReference type="ARBA" id="ARBA00020105"/>
    </source>
</evidence>
<keyword evidence="12" id="KW-1185">Reference proteome</keyword>
<sequence length="246" mass="28045">MELKYLKVVVFLIQLILVKSDSLLNDSDLYYIEQSIDDSEFREIGQVNLRLLKQNQNSAQLQSINEEDLLVEKSGNIFWSRVESQSLDGEVFQKLKSALGNDNSIYRLRLCRKYPVYECKASSFIYAKALGNAGFLLNLTLHTSINNELNSLSIKISQLGLKEKITSIPDHLTFFVSVQGIKQAQQPDTETHLEKIRLEKEQKEKGSQSENQSFFSKYWMYIVPFFVIMFLANIVNPEAAAAGGSE</sequence>
<feature type="signal peptide" evidence="10">
    <location>
        <begin position="1"/>
        <end position="20"/>
    </location>
</feature>
<evidence type="ECO:0000256" key="4">
    <source>
        <dbReference type="ARBA" id="ARBA00022692"/>
    </source>
</evidence>
<keyword evidence="8 9" id="KW-0472">Membrane</keyword>
<comment type="subcellular location">
    <subcellularLocation>
        <location evidence="1">Endoplasmic reticulum membrane</location>
        <topology evidence="1">Single-pass type I membrane protein</topology>
    </subcellularLocation>
</comment>
<evidence type="ECO:0000256" key="2">
    <source>
        <dbReference type="ARBA" id="ARBA00007695"/>
    </source>
</evidence>